<feature type="region of interest" description="Disordered" evidence="3">
    <location>
        <begin position="1722"/>
        <end position="1762"/>
    </location>
</feature>
<dbReference type="GO" id="GO:0030488">
    <property type="term" value="P:tRNA methylation"/>
    <property type="evidence" value="ECO:0007669"/>
    <property type="project" value="TreeGrafter"/>
</dbReference>
<evidence type="ECO:0000313" key="8">
    <source>
        <dbReference type="Proteomes" id="UP000008867"/>
    </source>
</evidence>
<dbReference type="InterPro" id="IPR056843">
    <property type="entry name" value="THADA-like_TPR"/>
</dbReference>
<dbReference type="eggNOG" id="KOG1810">
    <property type="taxonomic scope" value="Eukaryota"/>
</dbReference>
<organism evidence="7 8">
    <name type="scientific">Sporisorium reilianum (strain SRZ2)</name>
    <name type="common">Maize head smut fungus</name>
    <dbReference type="NCBI Taxonomy" id="999809"/>
    <lineage>
        <taxon>Eukaryota</taxon>
        <taxon>Fungi</taxon>
        <taxon>Dikarya</taxon>
        <taxon>Basidiomycota</taxon>
        <taxon>Ustilaginomycotina</taxon>
        <taxon>Ustilaginomycetes</taxon>
        <taxon>Ustilaginales</taxon>
        <taxon>Ustilaginaceae</taxon>
        <taxon>Sporisorium</taxon>
    </lineage>
</organism>
<sequence>MVKAKTDPGAPEAVLQLLAHIDSVQLIPEGSAGSSSSSSSSTPPLYLEKPLSLLQQCLDLTLESLDELSPSFKYGLDALRLWATHLATLLSEPASFEVEAKQQLLHPEHQLSLADVIWSACHSERTQVSSRSKAVFEAVIALLDSIHRAPGTQHERASESYLPYPHQSSFLRTLIERSLLQLERKQSPIVLEVVMAKYGSTPFLTAAPGGSTLADSDIYERMIRGLGTVDGGANRRSRLALSFLAARAQDLHCQLCSSSKAETASGTEGRPWQAWVGIWNKALTLALKDGGERLRSGLASYHLTALFDLDERVFPTLLNGLISNSTPQDEIKVESVFLVLRIAKIQGLCRIDTAQDFATEERSEGRPQQVIVPAALLKDCILAAASELQISALSLVIESKTPAAPLTSAEFDILGTFFPYSLTITNPAARGELRGFFVKLLTRLRASTYALARDMAKITRIDEAERYPHEKEKLAAMQSSLDASRLFLEWMVQLIRATLHAGASYQASITSLTFLDLILESGVDPRFSDAAQQKDGDRALTKNAGLSLNKSKQVFLQEFPFRIDLITPSLVKLLLSCSEISYDDIQTRTLSMLARFPAPLAGLETVDAAAQRILGRAAQLLTSTRDFESAAASKLIQLYRQIYMQQLGHRPAPLLTFVGVAHKASTPACSDATLSLIFDLFDFLDHQIRVAEQAKILEAATSHPLHGTLVTLQELFASVSIHSLAPSDRPTYRDAVHKAQILIDRVWQATKAVLCNSAPEGSTEAEGTESDAQDANVGLDQPASHETALAMQVADDDSKAAFMQPQEESNAGPKHQVILSYSWRGMKEACALLGVLVAVTLASPPPVRGKKGAEFALSSQSADLWREIYSVQDIETVGQRFNLWLTQVRHRGAFSTIYPAYCNAASAIVRSQAPDIAGLPQQWIAAFLDTVAQSGAQLSITRRSAGIGYAVLALVSAQPSKSDPSVLRSTVGRLMQIATQDSSQPDVMPVASIHALNILRVLVMDGGLTTHMTPYLGSLLELTISKFRSRFWGLRNVSMMLFSSLSIKIFGSRNTNKDTKDARMPIDEFFAAYPNLDAFLRRVLSETRTEDIGSDDGAESSLFAVVMLFSRMQAPEDEPKRSDEAARMQAYRTLLSGCLANKVWKVREVAAKAYSAFVPLRSAAQHAVAILATMDLHSQNDAHGKLMLLQRLLKSVADAVAPTSALKKDVAVLAESLAENASKLLERNQCAITQAAFLEVVQDLVGVRDAAFLDTAMHLVRVVSIWISTLFADMQRRDVMDKLARSAGGPALLGVCTRFHLQVAAQGAVSESFIDVCTQHVASASPDVRIACLEALIGDDGIAALQRSSLRQPDRVAPFIRKLHATTQDDEEGIWHRVHSAEILHQIAGQSDAEGASWLKRIFADDELVAETASIARIVSSTVCVPLREALLPYFSHLCKLLLDRATLAEGSQNMLQQWSSAVTRCGDDYASVQSREAACEALRVLGSFLFPATGADLPQLQSEPTTASALFRARVAAIDLLTDDDEEVRAEAAAMIGETISAAPENKGSAGVQVSRCEAMQQMARRGGASPDVSTDRAWTWMAAFYSSKSGGVNLWERYALEQLIPSSVVMDQLFDEALATNTLLFAEEKPNQFRDPEATLRRAARFVDLASLESKEREEIEQRTTRSLARLEQASTTGAKHDAVAVHMLAVRFLLTHEVLANGTATSTEAERAAEAIATSLGIDRSSMKSDSASSSPERPLNQESKDESDASGQPRYNIA</sequence>
<dbReference type="InterPro" id="IPR016024">
    <property type="entry name" value="ARM-type_fold"/>
</dbReference>
<dbReference type="InterPro" id="IPR056842">
    <property type="entry name" value="THADA-like_TPR_C"/>
</dbReference>
<dbReference type="PANTHER" id="PTHR14387:SF0">
    <property type="entry name" value="DUF2428 DOMAIN-CONTAINING PROTEIN"/>
    <property type="match status" value="1"/>
</dbReference>
<evidence type="ECO:0000256" key="3">
    <source>
        <dbReference type="SAM" id="MobiDB-lite"/>
    </source>
</evidence>
<dbReference type="SUPFAM" id="SSF48371">
    <property type="entry name" value="ARM repeat"/>
    <property type="match status" value="1"/>
</dbReference>
<reference evidence="7 8" key="1">
    <citation type="journal article" date="2010" name="Science">
        <title>Pathogenicity determinants in smut fungi revealed by genome comparison.</title>
        <authorList>
            <person name="Schirawski J."/>
            <person name="Mannhaupt G."/>
            <person name="Muench K."/>
            <person name="Brefort T."/>
            <person name="Schipper K."/>
            <person name="Doehlemann G."/>
            <person name="Di Stasio M."/>
            <person name="Roessel N."/>
            <person name="Mendoza-Mendoza A."/>
            <person name="Pester D."/>
            <person name="Mueller O."/>
            <person name="Winterberg B."/>
            <person name="Meyer E."/>
            <person name="Ghareeb H."/>
            <person name="Wollenberg T."/>
            <person name="Muensterkoetter M."/>
            <person name="Wong P."/>
            <person name="Walter M."/>
            <person name="Stukenbrock E."/>
            <person name="Gueldener U."/>
            <person name="Kahmann R."/>
        </authorList>
    </citation>
    <scope>NUCLEOTIDE SEQUENCE [LARGE SCALE GENOMIC DNA]</scope>
    <source>
        <strain evidence="8">SRZ2</strain>
    </source>
</reference>
<dbReference type="GO" id="GO:0005829">
    <property type="term" value="C:cytosol"/>
    <property type="evidence" value="ECO:0007669"/>
    <property type="project" value="TreeGrafter"/>
</dbReference>
<feature type="domain" description="tRNA (32-2'-O)-methyltransferase regulator THADA-like C-terminal TPR repeats region" evidence="6">
    <location>
        <begin position="1035"/>
        <end position="1192"/>
    </location>
</feature>
<feature type="domain" description="tRNA (32-2'-O)-methyltransferase regulator THADA-like TPR repeats region" evidence="5">
    <location>
        <begin position="275"/>
        <end position="586"/>
    </location>
</feature>
<dbReference type="HOGENOM" id="CLU_001011_0_0_1"/>
<evidence type="ECO:0000313" key="7">
    <source>
        <dbReference type="EMBL" id="CBQ72438.1"/>
    </source>
</evidence>
<dbReference type="InterPro" id="IPR019442">
    <property type="entry name" value="THADA/TRM732_DUF2428"/>
</dbReference>
<gene>
    <name evidence="7" type="ORF">sr13146</name>
</gene>
<proteinExistence type="inferred from homology"/>
<comment type="similarity">
    <text evidence="1">Belongs to the THADA family.</text>
</comment>
<dbReference type="VEuPathDB" id="FungiDB:sr13146"/>
<evidence type="ECO:0000256" key="1">
    <source>
        <dbReference type="ARBA" id="ARBA00010409"/>
    </source>
</evidence>
<evidence type="ECO:0000259" key="4">
    <source>
        <dbReference type="Pfam" id="PF10350"/>
    </source>
</evidence>
<dbReference type="Pfam" id="PF10350">
    <property type="entry name" value="DUF2428"/>
    <property type="match status" value="1"/>
</dbReference>
<keyword evidence="8" id="KW-1185">Reference proteome</keyword>
<dbReference type="Pfam" id="PF25150">
    <property type="entry name" value="TPR_Trm732"/>
    <property type="match status" value="1"/>
</dbReference>
<name>E6ZYY1_SPORE</name>
<protein>
    <submittedName>
        <fullName evidence="7">Uncharacterized protein</fullName>
    </submittedName>
</protein>
<keyword evidence="2" id="KW-0819">tRNA processing</keyword>
<accession>E6ZYY1</accession>
<dbReference type="PANTHER" id="PTHR14387">
    <property type="entry name" value="THADA/DEATH RECEPTOR INTERACTING PROTEIN"/>
    <property type="match status" value="1"/>
</dbReference>
<dbReference type="Proteomes" id="UP000008867">
    <property type="component" value="Chromosome 4"/>
</dbReference>
<feature type="domain" description="DUF2428" evidence="4">
    <location>
        <begin position="736"/>
        <end position="1032"/>
    </location>
</feature>
<evidence type="ECO:0000259" key="5">
    <source>
        <dbReference type="Pfam" id="PF25150"/>
    </source>
</evidence>
<dbReference type="EMBL" id="FQ311463">
    <property type="protein sequence ID" value="CBQ72438.1"/>
    <property type="molecule type" value="Genomic_DNA"/>
</dbReference>
<dbReference type="Pfam" id="PF25151">
    <property type="entry name" value="TPR_Trm732_C"/>
    <property type="match status" value="1"/>
</dbReference>
<dbReference type="InterPro" id="IPR051954">
    <property type="entry name" value="tRNA_methyltransferase_THADA"/>
</dbReference>
<dbReference type="OrthoDB" id="734129at2759"/>
<evidence type="ECO:0000259" key="6">
    <source>
        <dbReference type="Pfam" id="PF25151"/>
    </source>
</evidence>
<evidence type="ECO:0000256" key="2">
    <source>
        <dbReference type="ARBA" id="ARBA00022694"/>
    </source>
</evidence>